<dbReference type="SUPFAM" id="SSF52402">
    <property type="entry name" value="Adenine nucleotide alpha hydrolases-like"/>
    <property type="match status" value="2"/>
</dbReference>
<feature type="domain" description="UspA" evidence="2">
    <location>
        <begin position="1"/>
        <end position="147"/>
    </location>
</feature>
<dbReference type="Pfam" id="PF00582">
    <property type="entry name" value="Usp"/>
    <property type="match status" value="1"/>
</dbReference>
<protein>
    <submittedName>
        <fullName evidence="3">Nucleotide-binding universal stress protein, UspA family</fullName>
    </submittedName>
</protein>
<dbReference type="AlphaFoldDB" id="A0A1H6Q8X7"/>
<dbReference type="InterPro" id="IPR006016">
    <property type="entry name" value="UspA"/>
</dbReference>
<dbReference type="PRINTS" id="PR01438">
    <property type="entry name" value="UNVRSLSTRESS"/>
</dbReference>
<evidence type="ECO:0000313" key="3">
    <source>
        <dbReference type="EMBL" id="SEI40239.1"/>
    </source>
</evidence>
<organism evidence="3 4">
    <name type="scientific">Flavobacterium terrigena</name>
    <dbReference type="NCBI Taxonomy" id="402734"/>
    <lineage>
        <taxon>Bacteria</taxon>
        <taxon>Pseudomonadati</taxon>
        <taxon>Bacteroidota</taxon>
        <taxon>Flavobacteriia</taxon>
        <taxon>Flavobacteriales</taxon>
        <taxon>Flavobacteriaceae</taxon>
        <taxon>Flavobacterium</taxon>
    </lineage>
</organism>
<dbReference type="CDD" id="cd00293">
    <property type="entry name" value="USP-like"/>
    <property type="match status" value="1"/>
</dbReference>
<proteinExistence type="inferred from homology"/>
<evidence type="ECO:0000259" key="2">
    <source>
        <dbReference type="Pfam" id="PF00582"/>
    </source>
</evidence>
<comment type="similarity">
    <text evidence="1">Belongs to the universal stress protein A family.</text>
</comment>
<sequence>MKKIIFPVDFSKASLNAFPYALHLAKKMGAEIITIHVYNDINLPYPDYHDYIMEKYQIAELEQFENFRDEVPKLRTIAEKEQLGRVIVRHVLKEGDTQDSILKVALDEKADFIVMGTKGASGLKEVFLGTLTQKIMNNSKIPVIAIPENCKYLPLKKILFITEYNLSQLPILKKIHNLALLFNAHIDVLQVTNFDNRQDEIFSDEWKKIRPISEVNFYLLNSIDIEGTIFDFIEHHKINWITLSTHHYNFFEKLYHLSLSKNLAYHSDIPILSIYEK</sequence>
<dbReference type="InterPro" id="IPR006015">
    <property type="entry name" value="Universal_stress_UspA"/>
</dbReference>
<dbReference type="Proteomes" id="UP000199702">
    <property type="component" value="Unassembled WGS sequence"/>
</dbReference>
<dbReference type="STRING" id="402734.SAMN05660918_0362"/>
<evidence type="ECO:0000313" key="4">
    <source>
        <dbReference type="Proteomes" id="UP000199702"/>
    </source>
</evidence>
<evidence type="ECO:0000256" key="1">
    <source>
        <dbReference type="ARBA" id="ARBA00008791"/>
    </source>
</evidence>
<dbReference type="PANTHER" id="PTHR46268">
    <property type="entry name" value="STRESS RESPONSE PROTEIN NHAX"/>
    <property type="match status" value="1"/>
</dbReference>
<reference evidence="4" key="1">
    <citation type="submission" date="2016-10" db="EMBL/GenBank/DDBJ databases">
        <authorList>
            <person name="Varghese N."/>
            <person name="Submissions S."/>
        </authorList>
    </citation>
    <scope>NUCLEOTIDE SEQUENCE [LARGE SCALE GENOMIC DNA]</scope>
    <source>
        <strain evidence="4">DSM 17934</strain>
    </source>
</reference>
<dbReference type="RefSeq" id="WP_177169090.1">
    <property type="nucleotide sequence ID" value="NZ_CBCSJU010000001.1"/>
</dbReference>
<gene>
    <name evidence="3" type="ORF">SAMN05660918_0362</name>
</gene>
<dbReference type="Gene3D" id="3.40.50.12370">
    <property type="match status" value="1"/>
</dbReference>
<keyword evidence="4" id="KW-1185">Reference proteome</keyword>
<dbReference type="EMBL" id="FNYA01000001">
    <property type="protein sequence ID" value="SEI40239.1"/>
    <property type="molecule type" value="Genomic_DNA"/>
</dbReference>
<accession>A0A1H6Q8X7</accession>
<dbReference type="PANTHER" id="PTHR46268:SF6">
    <property type="entry name" value="UNIVERSAL STRESS PROTEIN UP12"/>
    <property type="match status" value="1"/>
</dbReference>
<name>A0A1H6Q8X7_9FLAO</name>